<evidence type="ECO:0000313" key="1">
    <source>
        <dbReference type="EMBL" id="MFC5392831.1"/>
    </source>
</evidence>
<organism evidence="1 2">
    <name type="scientific">Bosea vestrisii</name>
    <dbReference type="NCBI Taxonomy" id="151416"/>
    <lineage>
        <taxon>Bacteria</taxon>
        <taxon>Pseudomonadati</taxon>
        <taxon>Pseudomonadota</taxon>
        <taxon>Alphaproteobacteria</taxon>
        <taxon>Hyphomicrobiales</taxon>
        <taxon>Boseaceae</taxon>
        <taxon>Bosea</taxon>
    </lineage>
</organism>
<name>A0ABW0H733_9HYPH</name>
<evidence type="ECO:0000313" key="2">
    <source>
        <dbReference type="Proteomes" id="UP001596104"/>
    </source>
</evidence>
<dbReference type="EMBL" id="JBHSLV010000016">
    <property type="protein sequence ID" value="MFC5392831.1"/>
    <property type="molecule type" value="Genomic_DNA"/>
</dbReference>
<dbReference type="Gene3D" id="1.10.10.10">
    <property type="entry name" value="Winged helix-like DNA-binding domain superfamily/Winged helix DNA-binding domain"/>
    <property type="match status" value="1"/>
</dbReference>
<dbReference type="SUPFAM" id="SSF46785">
    <property type="entry name" value="Winged helix' DNA-binding domain"/>
    <property type="match status" value="1"/>
</dbReference>
<reference evidence="2" key="1">
    <citation type="journal article" date="2019" name="Int. J. Syst. Evol. Microbiol.">
        <title>The Global Catalogue of Microorganisms (GCM) 10K type strain sequencing project: providing services to taxonomists for standard genome sequencing and annotation.</title>
        <authorList>
            <consortium name="The Broad Institute Genomics Platform"/>
            <consortium name="The Broad Institute Genome Sequencing Center for Infectious Disease"/>
            <person name="Wu L."/>
            <person name="Ma J."/>
        </authorList>
    </citation>
    <scope>NUCLEOTIDE SEQUENCE [LARGE SCALE GENOMIC DNA]</scope>
    <source>
        <strain evidence="2">CGMCC 1.16326</strain>
    </source>
</reference>
<accession>A0ABW0H733</accession>
<gene>
    <name evidence="1" type="ORF">ACFPPC_09315</name>
</gene>
<dbReference type="Proteomes" id="UP001596104">
    <property type="component" value="Unassembled WGS sequence"/>
</dbReference>
<dbReference type="RefSeq" id="WP_377007676.1">
    <property type="nucleotide sequence ID" value="NZ_JBHSLV010000016.1"/>
</dbReference>
<dbReference type="InterPro" id="IPR036388">
    <property type="entry name" value="WH-like_DNA-bd_sf"/>
</dbReference>
<dbReference type="Pfam" id="PF13730">
    <property type="entry name" value="HTH_36"/>
    <property type="match status" value="1"/>
</dbReference>
<comment type="caution">
    <text evidence="1">The sequence shown here is derived from an EMBL/GenBank/DDBJ whole genome shotgun (WGS) entry which is preliminary data.</text>
</comment>
<sequence>MSTKASQRLIFGKWGEQAGKHPELSAVAFRVLMMVAYHFDETGHCQISVEDLADELGISAPTVKRALAQAVATGFLSRLKPRFGEPNVYAAASPGSYSHDARARG</sequence>
<dbReference type="InterPro" id="IPR036390">
    <property type="entry name" value="WH_DNA-bd_sf"/>
</dbReference>
<keyword evidence="2" id="KW-1185">Reference proteome</keyword>
<proteinExistence type="predicted"/>
<protein>
    <submittedName>
        <fullName evidence="1">Helix-turn-helix domain-containing protein</fullName>
    </submittedName>
</protein>